<evidence type="ECO:0000313" key="2">
    <source>
        <dbReference type="Proteomes" id="UP000789525"/>
    </source>
</evidence>
<gene>
    <name evidence="1" type="ORF">ACOLOM_LOCUS5784</name>
</gene>
<dbReference type="Proteomes" id="UP000789525">
    <property type="component" value="Unassembled WGS sequence"/>
</dbReference>
<dbReference type="EMBL" id="CAJVPT010011057">
    <property type="protein sequence ID" value="CAG8576017.1"/>
    <property type="molecule type" value="Genomic_DNA"/>
</dbReference>
<evidence type="ECO:0000313" key="1">
    <source>
        <dbReference type="EMBL" id="CAG8576017.1"/>
    </source>
</evidence>
<feature type="non-terminal residue" evidence="1">
    <location>
        <position position="270"/>
    </location>
</feature>
<organism evidence="1 2">
    <name type="scientific">Acaulospora colombiana</name>
    <dbReference type="NCBI Taxonomy" id="27376"/>
    <lineage>
        <taxon>Eukaryota</taxon>
        <taxon>Fungi</taxon>
        <taxon>Fungi incertae sedis</taxon>
        <taxon>Mucoromycota</taxon>
        <taxon>Glomeromycotina</taxon>
        <taxon>Glomeromycetes</taxon>
        <taxon>Diversisporales</taxon>
        <taxon>Acaulosporaceae</taxon>
        <taxon>Acaulospora</taxon>
    </lineage>
</organism>
<name>A0ACA9M9X1_9GLOM</name>
<proteinExistence type="predicted"/>
<accession>A0ACA9M9X1</accession>
<comment type="caution">
    <text evidence="1">The sequence shown here is derived from an EMBL/GenBank/DDBJ whole genome shotgun (WGS) entry which is preliminary data.</text>
</comment>
<protein>
    <submittedName>
        <fullName evidence="1">2736_t:CDS:1</fullName>
    </submittedName>
</protein>
<sequence>MTQIHPLAIISNGGIWTVQQNNRTESTTTPKYALFRLRNLRGPIDEVALCNAILTSQDAREDFTFEVSDYDGTAATVRVVFNNTTHENLVQRLSIYSEIRNLSENGFYDWLPLDSATIQCMNPRPMIESTPSYEDQSIQIETVDRAIDQISSEDYNGNICFTSIFPGTTLTSSEDGQTSILWGESFRNIATTIKMLLVELEEAIGKTIISLSAGQYGNLNEHFRDMGEVLSRIRPFVERGKRELDELVEYVKKLQEKKDLADKIFRGAVT</sequence>
<keyword evidence="2" id="KW-1185">Reference proteome</keyword>
<reference evidence="1" key="1">
    <citation type="submission" date="2021-06" db="EMBL/GenBank/DDBJ databases">
        <authorList>
            <person name="Kallberg Y."/>
            <person name="Tangrot J."/>
            <person name="Rosling A."/>
        </authorList>
    </citation>
    <scope>NUCLEOTIDE SEQUENCE</scope>
    <source>
        <strain evidence="1">CL356</strain>
    </source>
</reference>